<dbReference type="Pfam" id="PF05343">
    <property type="entry name" value="Peptidase_M42"/>
    <property type="match status" value="1"/>
</dbReference>
<gene>
    <name evidence="9" type="ORF">CP557_16070</name>
</gene>
<evidence type="ECO:0000256" key="1">
    <source>
        <dbReference type="ARBA" id="ARBA00006272"/>
    </source>
</evidence>
<sequence length="348" mass="36354">MELERDGLLDELLETPGVSGYESRCQRVWIDHVTGRVDAVETDPYDNAVARVDGDGSTTVAVTSHIDAVGYVVRRIDDRGYLHVGGVGAVDGVCARGQRVTVHAADDDVTGVVVHTPTEMRDWSATQLTDPTELRIDIGAHDRADARTRVAVGDPVTIAAEPATLANGRIAARCHDNRIGAYVVAEVVRHAAVTTTETTVLGVSTVQEEIGRRGAEMVTAEYDVDAVIVVDAAIATDAPAAPTAVGNEITLGGGPVVARGGGNHQRLVTAARSAADSIDRSIQLQATPVGTGTDADVFAAACGPVPTLHLGFPTRNLHTPVEVVDRSDVETTVELLAELLSTIGADGL</sequence>
<dbReference type="GO" id="GO:0004177">
    <property type="term" value="F:aminopeptidase activity"/>
    <property type="evidence" value="ECO:0007669"/>
    <property type="project" value="UniProtKB-UniRule"/>
</dbReference>
<dbReference type="GO" id="GO:0006508">
    <property type="term" value="P:proteolysis"/>
    <property type="evidence" value="ECO:0007669"/>
    <property type="project" value="UniProtKB-KW"/>
</dbReference>
<dbReference type="InterPro" id="IPR008007">
    <property type="entry name" value="Peptidase_M42"/>
</dbReference>
<comment type="cofactor">
    <cofactor evidence="8">
        <name>a divalent metal cation</name>
        <dbReference type="ChEBI" id="CHEBI:60240"/>
    </cofactor>
    <text evidence="8">Binds 2 divalent metal cations per subunit.</text>
</comment>
<feature type="binding site" evidence="8">
    <location>
        <position position="176"/>
    </location>
    <ligand>
        <name>Zn(2+)</name>
        <dbReference type="ChEBI" id="CHEBI:29105"/>
        <label>2</label>
    </ligand>
</feature>
<dbReference type="Gene3D" id="2.40.30.40">
    <property type="entry name" value="Peptidase M42, domain 2"/>
    <property type="match status" value="1"/>
</dbReference>
<evidence type="ECO:0000313" key="9">
    <source>
        <dbReference type="EMBL" id="PCR91903.1"/>
    </source>
</evidence>
<comment type="caution">
    <text evidence="9">The sequence shown here is derived from an EMBL/GenBank/DDBJ whole genome shotgun (WGS) entry which is preliminary data.</text>
</comment>
<evidence type="ECO:0000256" key="7">
    <source>
        <dbReference type="PIRSR" id="PIRSR001123-1"/>
    </source>
</evidence>
<name>A0A2A5QYQ3_9EURY</name>
<dbReference type="GO" id="GO:0046872">
    <property type="term" value="F:metal ion binding"/>
    <property type="evidence" value="ECO:0007669"/>
    <property type="project" value="UniProtKB-UniRule"/>
</dbReference>
<dbReference type="SUPFAM" id="SSF53187">
    <property type="entry name" value="Zn-dependent exopeptidases"/>
    <property type="match status" value="1"/>
</dbReference>
<evidence type="ECO:0000256" key="2">
    <source>
        <dbReference type="ARBA" id="ARBA00022438"/>
    </source>
</evidence>
<feature type="active site" description="Proton acceptor" evidence="7">
    <location>
        <position position="208"/>
    </location>
</feature>
<dbReference type="PANTHER" id="PTHR32481">
    <property type="entry name" value="AMINOPEPTIDASE"/>
    <property type="match status" value="1"/>
</dbReference>
<dbReference type="InterPro" id="IPR023367">
    <property type="entry name" value="Peptidase_M42_dom2"/>
</dbReference>
<dbReference type="PANTHER" id="PTHR32481:SF0">
    <property type="entry name" value="AMINOPEPTIDASE YPDE-RELATED"/>
    <property type="match status" value="1"/>
</dbReference>
<keyword evidence="4 8" id="KW-0479">Metal-binding</keyword>
<evidence type="ECO:0000256" key="8">
    <source>
        <dbReference type="PIRSR" id="PIRSR001123-2"/>
    </source>
</evidence>
<dbReference type="InterPro" id="IPR051464">
    <property type="entry name" value="Peptidase_M42_aminopept"/>
</dbReference>
<feature type="binding site" evidence="8">
    <location>
        <position position="65"/>
    </location>
    <ligand>
        <name>Zn(2+)</name>
        <dbReference type="ChEBI" id="CHEBI:29105"/>
        <label>1</label>
    </ligand>
</feature>
<organism evidence="9 10">
    <name type="scientific">Natrinema ejinorense</name>
    <dbReference type="NCBI Taxonomy" id="373386"/>
    <lineage>
        <taxon>Archaea</taxon>
        <taxon>Methanobacteriati</taxon>
        <taxon>Methanobacteriota</taxon>
        <taxon>Stenosarchaea group</taxon>
        <taxon>Halobacteria</taxon>
        <taxon>Halobacteriales</taxon>
        <taxon>Natrialbaceae</taxon>
        <taxon>Natrinema</taxon>
    </lineage>
</organism>
<feature type="binding site" evidence="8">
    <location>
        <position position="318"/>
    </location>
    <ligand>
        <name>Zn(2+)</name>
        <dbReference type="ChEBI" id="CHEBI:29105"/>
        <label>2</label>
    </ligand>
</feature>
<evidence type="ECO:0000256" key="4">
    <source>
        <dbReference type="ARBA" id="ARBA00022723"/>
    </source>
</evidence>
<feature type="binding site" evidence="8">
    <location>
        <position position="209"/>
    </location>
    <ligand>
        <name>Zn(2+)</name>
        <dbReference type="ChEBI" id="CHEBI:29105"/>
        <label>2</label>
    </ligand>
</feature>
<evidence type="ECO:0000256" key="6">
    <source>
        <dbReference type="PIRNR" id="PIRNR001123"/>
    </source>
</evidence>
<feature type="binding site" evidence="8">
    <location>
        <position position="231"/>
    </location>
    <ligand>
        <name>Zn(2+)</name>
        <dbReference type="ChEBI" id="CHEBI:29105"/>
        <label>1</label>
    </ligand>
</feature>
<keyword evidence="10" id="KW-1185">Reference proteome</keyword>
<dbReference type="OrthoDB" id="30642at2157"/>
<dbReference type="PIRSF" id="PIRSF001123">
    <property type="entry name" value="PepA_GA"/>
    <property type="match status" value="1"/>
</dbReference>
<keyword evidence="5" id="KW-0378">Hydrolase</keyword>
<dbReference type="SUPFAM" id="SSF101821">
    <property type="entry name" value="Aminopeptidase/glucanase lid domain"/>
    <property type="match status" value="1"/>
</dbReference>
<keyword evidence="2" id="KW-0031">Aminopeptidase</keyword>
<evidence type="ECO:0000256" key="3">
    <source>
        <dbReference type="ARBA" id="ARBA00022670"/>
    </source>
</evidence>
<reference evidence="9 10" key="1">
    <citation type="submission" date="2017-09" db="EMBL/GenBank/DDBJ databases">
        <title>Genome sequences of Natrinema ejinorence JCM 13890T.</title>
        <authorList>
            <person name="Roh S.W."/>
            <person name="Kim Y.B."/>
            <person name="Kim J.Y."/>
        </authorList>
    </citation>
    <scope>NUCLEOTIDE SEQUENCE [LARGE SCALE GENOMIC DNA]</scope>
    <source>
        <strain evidence="9 10">JCM 13890</strain>
    </source>
</reference>
<protein>
    <submittedName>
        <fullName evidence="9">Endoglucanase</fullName>
    </submittedName>
</protein>
<dbReference type="Proteomes" id="UP000219689">
    <property type="component" value="Unassembled WGS sequence"/>
</dbReference>
<dbReference type="EMBL" id="NXNI01000001">
    <property type="protein sequence ID" value="PCR91903.1"/>
    <property type="molecule type" value="Genomic_DNA"/>
</dbReference>
<feature type="binding site" evidence="8">
    <location>
        <position position="176"/>
    </location>
    <ligand>
        <name>Zn(2+)</name>
        <dbReference type="ChEBI" id="CHEBI:29105"/>
        <label>1</label>
    </ligand>
</feature>
<dbReference type="Gene3D" id="3.40.630.10">
    <property type="entry name" value="Zn peptidases"/>
    <property type="match status" value="1"/>
</dbReference>
<dbReference type="AlphaFoldDB" id="A0A2A5QYQ3"/>
<accession>A0A2A5QYQ3</accession>
<evidence type="ECO:0000313" key="10">
    <source>
        <dbReference type="Proteomes" id="UP000219689"/>
    </source>
</evidence>
<dbReference type="RefSeq" id="WP_097380835.1">
    <property type="nucleotide sequence ID" value="NZ_NXNI01000001.1"/>
</dbReference>
<keyword evidence="3" id="KW-0645">Protease</keyword>
<comment type="similarity">
    <text evidence="1 6">Belongs to the peptidase M42 family.</text>
</comment>
<proteinExistence type="inferred from homology"/>
<evidence type="ECO:0000256" key="5">
    <source>
        <dbReference type="ARBA" id="ARBA00022801"/>
    </source>
</evidence>